<dbReference type="Gene3D" id="2.40.30.100">
    <property type="entry name" value="AF2212/PG0164-like"/>
    <property type="match status" value="1"/>
</dbReference>
<dbReference type="InterPro" id="IPR015018">
    <property type="entry name" value="DUF1905"/>
</dbReference>
<dbReference type="Pfam" id="PF08922">
    <property type="entry name" value="DUF1905"/>
    <property type="match status" value="1"/>
</dbReference>
<dbReference type="EMBL" id="MFLY01000003">
    <property type="protein sequence ID" value="OGG73316.1"/>
    <property type="molecule type" value="Genomic_DNA"/>
</dbReference>
<protein>
    <recommendedName>
        <fullName evidence="3">DUF1905 domain-containing protein</fullName>
    </recommendedName>
</protein>
<gene>
    <name evidence="1" type="ORF">A3A38_01335</name>
</gene>
<evidence type="ECO:0008006" key="3">
    <source>
        <dbReference type="Google" id="ProtNLM"/>
    </source>
</evidence>
<name>A0A1F6EI38_9BACT</name>
<accession>A0A1F6EI38</accession>
<evidence type="ECO:0000313" key="1">
    <source>
        <dbReference type="EMBL" id="OGG73316.1"/>
    </source>
</evidence>
<sequence>MKNFTITGKVWRYEGPASWHFVYVNEALSRRIKDAARNRKKVGFHFVRVKATIGKTRWNTTLFPTKGGPYLLAIKADVRHKEGIAEGDLVKVQCSLL</sequence>
<reference evidence="1 2" key="1">
    <citation type="journal article" date="2016" name="Nat. Commun.">
        <title>Thousands of microbial genomes shed light on interconnected biogeochemical processes in an aquifer system.</title>
        <authorList>
            <person name="Anantharaman K."/>
            <person name="Brown C.T."/>
            <person name="Hug L.A."/>
            <person name="Sharon I."/>
            <person name="Castelle C.J."/>
            <person name="Probst A.J."/>
            <person name="Thomas B.C."/>
            <person name="Singh A."/>
            <person name="Wilkins M.J."/>
            <person name="Karaoz U."/>
            <person name="Brodie E.L."/>
            <person name="Williams K.H."/>
            <person name="Hubbard S.S."/>
            <person name="Banfield J.F."/>
        </authorList>
    </citation>
    <scope>NUCLEOTIDE SEQUENCE [LARGE SCALE GENOMIC DNA]</scope>
</reference>
<evidence type="ECO:0000313" key="2">
    <source>
        <dbReference type="Proteomes" id="UP000177306"/>
    </source>
</evidence>
<dbReference type="Proteomes" id="UP000177306">
    <property type="component" value="Unassembled WGS sequence"/>
</dbReference>
<proteinExistence type="predicted"/>
<dbReference type="InterPro" id="IPR037079">
    <property type="entry name" value="AF2212/PG0164-like_sf"/>
</dbReference>
<organism evidence="1 2">
    <name type="scientific">Candidatus Kaiserbacteria bacterium RIFCSPLOWO2_01_FULL_53_17</name>
    <dbReference type="NCBI Taxonomy" id="1798511"/>
    <lineage>
        <taxon>Bacteria</taxon>
        <taxon>Candidatus Kaiseribacteriota</taxon>
    </lineage>
</organism>
<dbReference type="AlphaFoldDB" id="A0A1F6EI38"/>
<dbReference type="SUPFAM" id="SSF141694">
    <property type="entry name" value="AF2212/PG0164-like"/>
    <property type="match status" value="1"/>
</dbReference>
<comment type="caution">
    <text evidence="1">The sequence shown here is derived from an EMBL/GenBank/DDBJ whole genome shotgun (WGS) entry which is preliminary data.</text>
</comment>